<dbReference type="SUPFAM" id="SSF103473">
    <property type="entry name" value="MFS general substrate transporter"/>
    <property type="match status" value="1"/>
</dbReference>
<dbReference type="InterPro" id="IPR036259">
    <property type="entry name" value="MFS_trans_sf"/>
</dbReference>
<dbReference type="PANTHER" id="PTHR23294:SF0">
    <property type="entry name" value="UNC93-LIKE PROTEIN MFSD11"/>
    <property type="match status" value="1"/>
</dbReference>
<feature type="transmembrane region" description="Helical" evidence="5">
    <location>
        <begin position="58"/>
        <end position="77"/>
    </location>
</feature>
<feature type="transmembrane region" description="Helical" evidence="5">
    <location>
        <begin position="402"/>
        <end position="422"/>
    </location>
</feature>
<organism evidence="6 7">
    <name type="scientific">Tetrahymena thermophila (strain SB210)</name>
    <dbReference type="NCBI Taxonomy" id="312017"/>
    <lineage>
        <taxon>Eukaryota</taxon>
        <taxon>Sar</taxon>
        <taxon>Alveolata</taxon>
        <taxon>Ciliophora</taxon>
        <taxon>Intramacronucleata</taxon>
        <taxon>Oligohymenophorea</taxon>
        <taxon>Hymenostomatida</taxon>
        <taxon>Tetrahymenina</taxon>
        <taxon>Tetrahymenidae</taxon>
        <taxon>Tetrahymena</taxon>
    </lineage>
</organism>
<sequence length="488" mass="56155">MVDNLQSLLSDQSKKKYTYKGVGRRIIYMAFSYFFIFISEITFLSLVTQLYDQMNFKYLGNISVFVTYAFFGLGNFISPYITQKFSVKWLQFICALIITGFISLGILVSSCSDHQDDDLFICKKPLIYSIVIFVTALNGINSAVLWSSQSAFMMFFCKLYPEKEGKLIGIFWSIFQLSQGLGSIMAFVLLKYFSQTLFMVFMTGIAGFGAFMLFFYEDIPIHLIKQSEIQLSMNSQYSYVLSENTRKRVQKFKNLLLQKEMQSYFSFFFMNGVAIAFYSSYLYIIIQSSLGYSLDTAQLNDEQKQDINIKTTYVFTVLGFSEILAAAICGKLMGKIHYTKVAYFSNIILQLCVVFSFIAYFLQSYALCFVCGFLWGFVDCFQISVASYICQVKFNGQIESFSIFRFFQGMGVMITILISIFMESIAQYYFIFVILCFQILSSSLMLSQFNKENLNEILSIKQQSPKQSIIQLDLKGQKIDSFQLQQPS</sequence>
<dbReference type="Pfam" id="PF07690">
    <property type="entry name" value="MFS_1"/>
    <property type="match status" value="1"/>
</dbReference>
<protein>
    <submittedName>
        <fullName evidence="6">MFS transporter</fullName>
    </submittedName>
</protein>
<dbReference type="InterPro" id="IPR011701">
    <property type="entry name" value="MFS"/>
</dbReference>
<dbReference type="OrthoDB" id="297759at2759"/>
<keyword evidence="3 5" id="KW-1133">Transmembrane helix</keyword>
<dbReference type="GO" id="GO:0022857">
    <property type="term" value="F:transmembrane transporter activity"/>
    <property type="evidence" value="ECO:0007669"/>
    <property type="project" value="InterPro"/>
</dbReference>
<keyword evidence="2 5" id="KW-0812">Transmembrane</keyword>
<feature type="transmembrane region" description="Helical" evidence="5">
    <location>
        <begin position="311"/>
        <end position="329"/>
    </location>
</feature>
<feature type="transmembrane region" description="Helical" evidence="5">
    <location>
        <begin position="428"/>
        <end position="446"/>
    </location>
</feature>
<dbReference type="InParanoid" id="Q248J3"/>
<feature type="transmembrane region" description="Helical" evidence="5">
    <location>
        <begin position="89"/>
        <end position="107"/>
    </location>
</feature>
<evidence type="ECO:0000256" key="2">
    <source>
        <dbReference type="ARBA" id="ARBA00022692"/>
    </source>
</evidence>
<dbReference type="PANTHER" id="PTHR23294">
    <property type="entry name" value="ET TRANSLATION PRODUCT-RELATED"/>
    <property type="match status" value="1"/>
</dbReference>
<feature type="transmembrane region" description="Helical" evidence="5">
    <location>
        <begin position="167"/>
        <end position="190"/>
    </location>
</feature>
<dbReference type="GO" id="GO:0016020">
    <property type="term" value="C:membrane"/>
    <property type="evidence" value="ECO:0007669"/>
    <property type="project" value="UniProtKB-SubCell"/>
</dbReference>
<accession>Q248J3</accession>
<evidence type="ECO:0000313" key="6">
    <source>
        <dbReference type="EMBL" id="EAS04192.2"/>
    </source>
</evidence>
<proteinExistence type="predicted"/>
<evidence type="ECO:0000256" key="5">
    <source>
        <dbReference type="SAM" id="Phobius"/>
    </source>
</evidence>
<gene>
    <name evidence="6" type="ORF">TTHERM_01223620</name>
</gene>
<dbReference type="RefSeq" id="XP_001024437.2">
    <property type="nucleotide sequence ID" value="XM_001024437.2"/>
</dbReference>
<keyword evidence="4 5" id="KW-0472">Membrane</keyword>
<dbReference type="KEGG" id="tet:TTHERM_01223620"/>
<dbReference type="GeneID" id="7830433"/>
<dbReference type="Gene3D" id="1.20.1250.20">
    <property type="entry name" value="MFS general substrate transporter like domains"/>
    <property type="match status" value="2"/>
</dbReference>
<keyword evidence="7" id="KW-1185">Reference proteome</keyword>
<evidence type="ECO:0000256" key="4">
    <source>
        <dbReference type="ARBA" id="ARBA00023136"/>
    </source>
</evidence>
<dbReference type="Proteomes" id="UP000009168">
    <property type="component" value="Unassembled WGS sequence"/>
</dbReference>
<reference evidence="7" key="1">
    <citation type="journal article" date="2006" name="PLoS Biol.">
        <title>Macronuclear genome sequence of the ciliate Tetrahymena thermophila, a model eukaryote.</title>
        <authorList>
            <person name="Eisen J.A."/>
            <person name="Coyne R.S."/>
            <person name="Wu M."/>
            <person name="Wu D."/>
            <person name="Thiagarajan M."/>
            <person name="Wortman J.R."/>
            <person name="Badger J.H."/>
            <person name="Ren Q."/>
            <person name="Amedeo P."/>
            <person name="Jones K.M."/>
            <person name="Tallon L.J."/>
            <person name="Delcher A.L."/>
            <person name="Salzberg S.L."/>
            <person name="Silva J.C."/>
            <person name="Haas B.J."/>
            <person name="Majoros W.H."/>
            <person name="Farzad M."/>
            <person name="Carlton J.M."/>
            <person name="Smith R.K. Jr."/>
            <person name="Garg J."/>
            <person name="Pearlman R.E."/>
            <person name="Karrer K.M."/>
            <person name="Sun L."/>
            <person name="Manning G."/>
            <person name="Elde N.C."/>
            <person name="Turkewitz A.P."/>
            <person name="Asai D.J."/>
            <person name="Wilkes D.E."/>
            <person name="Wang Y."/>
            <person name="Cai H."/>
            <person name="Collins K."/>
            <person name="Stewart B.A."/>
            <person name="Lee S.R."/>
            <person name="Wilamowska K."/>
            <person name="Weinberg Z."/>
            <person name="Ruzzo W.L."/>
            <person name="Wloga D."/>
            <person name="Gaertig J."/>
            <person name="Frankel J."/>
            <person name="Tsao C.-C."/>
            <person name="Gorovsky M.A."/>
            <person name="Keeling P.J."/>
            <person name="Waller R.F."/>
            <person name="Patron N.J."/>
            <person name="Cherry J.M."/>
            <person name="Stover N.A."/>
            <person name="Krieger C.J."/>
            <person name="del Toro C."/>
            <person name="Ryder H.F."/>
            <person name="Williamson S.C."/>
            <person name="Barbeau R.A."/>
            <person name="Hamilton E.P."/>
            <person name="Orias E."/>
        </authorList>
    </citation>
    <scope>NUCLEOTIDE SEQUENCE [LARGE SCALE GENOMIC DNA]</scope>
    <source>
        <strain evidence="7">SB210</strain>
    </source>
</reference>
<comment type="subcellular location">
    <subcellularLocation>
        <location evidence="1">Membrane</location>
        <topology evidence="1">Multi-pass membrane protein</topology>
    </subcellularLocation>
</comment>
<evidence type="ECO:0000256" key="3">
    <source>
        <dbReference type="ARBA" id="ARBA00022989"/>
    </source>
</evidence>
<name>Q248J3_TETTS</name>
<dbReference type="AlphaFoldDB" id="Q248J3"/>
<dbReference type="EMBL" id="GG662453">
    <property type="protein sequence ID" value="EAS04192.2"/>
    <property type="molecule type" value="Genomic_DNA"/>
</dbReference>
<dbReference type="HOGENOM" id="CLU_830237_0_0_1"/>
<evidence type="ECO:0000256" key="1">
    <source>
        <dbReference type="ARBA" id="ARBA00004141"/>
    </source>
</evidence>
<feature type="transmembrane region" description="Helical" evidence="5">
    <location>
        <begin position="196"/>
        <end position="216"/>
    </location>
</feature>
<dbReference type="InterPro" id="IPR051617">
    <property type="entry name" value="UNC-93-like_regulator"/>
</dbReference>
<feature type="transmembrane region" description="Helical" evidence="5">
    <location>
        <begin position="367"/>
        <end position="390"/>
    </location>
</feature>
<feature type="transmembrane region" description="Helical" evidence="5">
    <location>
        <begin position="264"/>
        <end position="286"/>
    </location>
</feature>
<feature type="transmembrane region" description="Helical" evidence="5">
    <location>
        <begin position="127"/>
        <end position="146"/>
    </location>
</feature>
<evidence type="ECO:0000313" key="7">
    <source>
        <dbReference type="Proteomes" id="UP000009168"/>
    </source>
</evidence>
<feature type="transmembrane region" description="Helical" evidence="5">
    <location>
        <begin position="341"/>
        <end position="361"/>
    </location>
</feature>
<feature type="transmembrane region" description="Helical" evidence="5">
    <location>
        <begin position="26"/>
        <end position="46"/>
    </location>
</feature>